<reference evidence="1" key="1">
    <citation type="journal article" date="2014" name="Int. J. Syst. Evol. Microbiol.">
        <title>Complete genome sequence of Corynebacterium casei LMG S-19264T (=DSM 44701T), isolated from a smear-ripened cheese.</title>
        <authorList>
            <consortium name="US DOE Joint Genome Institute (JGI-PGF)"/>
            <person name="Walter F."/>
            <person name="Albersmeier A."/>
            <person name="Kalinowski J."/>
            <person name="Ruckert C."/>
        </authorList>
    </citation>
    <scope>NUCLEOTIDE SEQUENCE</scope>
    <source>
        <strain evidence="1">CGMCC 1.15082</strain>
    </source>
</reference>
<reference evidence="1" key="2">
    <citation type="submission" date="2020-09" db="EMBL/GenBank/DDBJ databases">
        <authorList>
            <person name="Sun Q."/>
            <person name="Zhou Y."/>
        </authorList>
    </citation>
    <scope>NUCLEOTIDE SEQUENCE</scope>
    <source>
        <strain evidence="1">CGMCC 1.15082</strain>
    </source>
</reference>
<keyword evidence="2" id="KW-1185">Reference proteome</keyword>
<protein>
    <recommendedName>
        <fullName evidence="3">Transposase</fullName>
    </recommendedName>
</protein>
<proteinExistence type="predicted"/>
<evidence type="ECO:0000313" key="2">
    <source>
        <dbReference type="Proteomes" id="UP000646478"/>
    </source>
</evidence>
<evidence type="ECO:0008006" key="3">
    <source>
        <dbReference type="Google" id="ProtNLM"/>
    </source>
</evidence>
<accession>A0A916SRK4</accession>
<comment type="caution">
    <text evidence="1">The sequence shown here is derived from an EMBL/GenBank/DDBJ whole genome shotgun (WGS) entry which is preliminary data.</text>
</comment>
<sequence>MRPTLRAAGIQVSHDTVWRFLRREGKTFKKTLVASEQDRTKVARFRASWKTHQHRVDPRRLVFVDETWVKTNMNPNPRLV</sequence>
<organism evidence="1 2">
    <name type="scientific">Brucella endophytica</name>
    <dbReference type="NCBI Taxonomy" id="1963359"/>
    <lineage>
        <taxon>Bacteria</taxon>
        <taxon>Pseudomonadati</taxon>
        <taxon>Pseudomonadota</taxon>
        <taxon>Alphaproteobacteria</taxon>
        <taxon>Hyphomicrobiales</taxon>
        <taxon>Brucellaceae</taxon>
        <taxon>Brucella/Ochrobactrum group</taxon>
        <taxon>Brucella</taxon>
    </lineage>
</organism>
<evidence type="ECO:0000313" key="1">
    <source>
        <dbReference type="EMBL" id="GGB14118.1"/>
    </source>
</evidence>
<dbReference type="Proteomes" id="UP000646478">
    <property type="component" value="Unassembled WGS sequence"/>
</dbReference>
<gene>
    <name evidence="1" type="ORF">GCM10011491_47080</name>
</gene>
<name>A0A916SRK4_9HYPH</name>
<dbReference type="EMBL" id="BMHH01000074">
    <property type="protein sequence ID" value="GGB14118.1"/>
    <property type="molecule type" value="Genomic_DNA"/>
</dbReference>
<dbReference type="AlphaFoldDB" id="A0A916SRK4"/>